<protein>
    <submittedName>
        <fullName evidence="2">Hydantoinase B/oxoprolinase family protein</fullName>
    </submittedName>
</protein>
<reference evidence="2 3" key="1">
    <citation type="submission" date="2021-12" db="EMBL/GenBank/DDBJ databases">
        <title>Siccirubricoccus leaddurans sp. nov., a high concentration Zn2+ tolerance bacterium.</title>
        <authorList>
            <person name="Cao Y."/>
        </authorList>
    </citation>
    <scope>NUCLEOTIDE SEQUENCE [LARGE SCALE GENOMIC DNA]</scope>
    <source>
        <strain evidence="2 3">KC 17139</strain>
    </source>
</reference>
<dbReference type="PANTHER" id="PTHR11365">
    <property type="entry name" value="5-OXOPROLINASE RELATED"/>
    <property type="match status" value="1"/>
</dbReference>
<keyword evidence="3" id="KW-1185">Reference proteome</keyword>
<dbReference type="InterPro" id="IPR003692">
    <property type="entry name" value="Hydantoinase_B"/>
</dbReference>
<proteinExistence type="predicted"/>
<gene>
    <name evidence="2" type="ORF">JYK14_14510</name>
</gene>
<dbReference type="RefSeq" id="WP_252954004.1">
    <property type="nucleotide sequence ID" value="NZ_JAFIRR010000089.1"/>
</dbReference>
<sequence>MATTLACCLPDDGKGPRGHMQGRSYDPIEFELFKNALFSIADEMALTVHRTTYSAVLKDNMDYSTAFCDAEGRLVAQGLTLPSHLGSIPEALAAVMRRYGEEMAEGDIFVLNDPFEGGMHLPDIFLFQPIFVDGERVAIAATICHHTDVGGRVPGSNASDSTEIYQEGLRIPPLRLYERGKPNATLHMMIDRNVRVPVKVFGDLRAQLAACTIAERAFKELVARYGVAQTRFYMNELLDYAERLTRAALAELPDGEWSFLDHIDDDGVELGKPIPLQVRVEKRGDRMVVDWTGTSPQVKGAINNTFSFTRSAAYCGIRSILPSNIPNNEGYFRAIEVIAPPGTVAHGVLPAACAARGLTGFRMVDCLFGALAMMLPERVGAAGDGGNLGVSLGGWTKARTPFIYVDFTCSAWGGRPWGDGLDGNSHMFANMASPSIEVTEAEQPIRITRYEFLPDTMGAGQWRGGAPFAREYMFLEEEGVLQVRADRREFLPFGLQGGQPGAPSMNWLIRDGKPEKLPSKFCITLKYGDVFRLEVPGGGGWGDPLTRDPALVARDARNGLVSLAAARRDYGVVLQGWEVDVAATERLRAEMRAARPAPLPAVVRERVA</sequence>
<name>A0ABT1D613_9PROT</name>
<comment type="caution">
    <text evidence="2">The sequence shown here is derived from an EMBL/GenBank/DDBJ whole genome shotgun (WGS) entry which is preliminary data.</text>
</comment>
<dbReference type="PANTHER" id="PTHR11365:SF23">
    <property type="entry name" value="HYPOTHETICAL 5-OXOPROLINASE (EUROFUNG)-RELATED"/>
    <property type="match status" value="1"/>
</dbReference>
<dbReference type="InterPro" id="IPR045079">
    <property type="entry name" value="Oxoprolinase-like"/>
</dbReference>
<evidence type="ECO:0000313" key="3">
    <source>
        <dbReference type="Proteomes" id="UP001523392"/>
    </source>
</evidence>
<dbReference type="Proteomes" id="UP001523392">
    <property type="component" value="Unassembled WGS sequence"/>
</dbReference>
<dbReference type="EMBL" id="JAFIRR010000089">
    <property type="protein sequence ID" value="MCO6417368.1"/>
    <property type="molecule type" value="Genomic_DNA"/>
</dbReference>
<feature type="domain" description="Hydantoinase B/oxoprolinase" evidence="1">
    <location>
        <begin position="26"/>
        <end position="544"/>
    </location>
</feature>
<accession>A0ABT1D613</accession>
<dbReference type="Pfam" id="PF02538">
    <property type="entry name" value="Hydantoinase_B"/>
    <property type="match status" value="1"/>
</dbReference>
<evidence type="ECO:0000259" key="1">
    <source>
        <dbReference type="Pfam" id="PF02538"/>
    </source>
</evidence>
<evidence type="ECO:0000313" key="2">
    <source>
        <dbReference type="EMBL" id="MCO6417368.1"/>
    </source>
</evidence>
<organism evidence="2 3">
    <name type="scientific">Siccirubricoccus soli</name>
    <dbReference type="NCBI Taxonomy" id="2899147"/>
    <lineage>
        <taxon>Bacteria</taxon>
        <taxon>Pseudomonadati</taxon>
        <taxon>Pseudomonadota</taxon>
        <taxon>Alphaproteobacteria</taxon>
        <taxon>Acetobacterales</taxon>
        <taxon>Roseomonadaceae</taxon>
        <taxon>Siccirubricoccus</taxon>
    </lineage>
</organism>